<evidence type="ECO:0000259" key="14">
    <source>
        <dbReference type="Pfam" id="PF00485"/>
    </source>
</evidence>
<evidence type="ECO:0000259" key="15">
    <source>
        <dbReference type="Pfam" id="PF07732"/>
    </source>
</evidence>
<evidence type="ECO:0000259" key="17">
    <source>
        <dbReference type="Pfam" id="PF14681"/>
    </source>
</evidence>
<keyword evidence="11" id="KW-0342">GTP-binding</keyword>
<dbReference type="UniPathway" id="UPA00574">
    <property type="reaction ID" value="UER00637"/>
</dbReference>
<dbReference type="EMBL" id="PKPP01001469">
    <property type="protein sequence ID" value="PWA82470.1"/>
    <property type="molecule type" value="Genomic_DNA"/>
</dbReference>
<dbReference type="EC" id="2.7.1.48" evidence="6"/>
<evidence type="ECO:0000256" key="2">
    <source>
        <dbReference type="ARBA" id="ARBA00004784"/>
    </source>
</evidence>
<evidence type="ECO:0000256" key="7">
    <source>
        <dbReference type="ARBA" id="ARBA00022533"/>
    </source>
</evidence>
<dbReference type="GO" id="GO:0005525">
    <property type="term" value="F:GTP binding"/>
    <property type="evidence" value="ECO:0007669"/>
    <property type="project" value="UniProtKB-KW"/>
</dbReference>
<dbReference type="NCBIfam" id="NF004018">
    <property type="entry name" value="PRK05480.1"/>
    <property type="match status" value="1"/>
</dbReference>
<feature type="domain" description="Phosphoribulokinase/uridine kinase" evidence="14">
    <location>
        <begin position="529"/>
        <end position="712"/>
    </location>
</feature>
<evidence type="ECO:0000256" key="3">
    <source>
        <dbReference type="ARBA" id="ARBA00008173"/>
    </source>
</evidence>
<dbReference type="Pfam" id="PF14681">
    <property type="entry name" value="UPRTase"/>
    <property type="match status" value="1"/>
</dbReference>
<dbReference type="InterPro" id="IPR015410">
    <property type="entry name" value="DUF1985"/>
</dbReference>
<evidence type="ECO:0000256" key="10">
    <source>
        <dbReference type="ARBA" id="ARBA00022777"/>
    </source>
</evidence>
<feature type="region of interest" description="Disordered" evidence="13">
    <location>
        <begin position="390"/>
        <end position="412"/>
    </location>
</feature>
<dbReference type="Pfam" id="PF00485">
    <property type="entry name" value="PRK"/>
    <property type="match status" value="1"/>
</dbReference>
<dbReference type="PANTHER" id="PTHR48449">
    <property type="entry name" value="DUF1985 DOMAIN-CONTAINING PROTEIN"/>
    <property type="match status" value="1"/>
</dbReference>
<keyword evidence="12" id="KW-0511">Multifunctional enzyme</keyword>
<dbReference type="FunFam" id="3.40.50.300:FF:000339">
    <property type="entry name" value="Uridine kinase"/>
    <property type="match status" value="1"/>
</dbReference>
<dbReference type="PRINTS" id="PR00988">
    <property type="entry name" value="URIDINKINASE"/>
</dbReference>
<feature type="domain" description="DUF1985" evidence="16">
    <location>
        <begin position="78"/>
        <end position="206"/>
    </location>
</feature>
<keyword evidence="8" id="KW-0808">Transferase</keyword>
<dbReference type="AlphaFoldDB" id="A0A2U1P9R4"/>
<evidence type="ECO:0000256" key="9">
    <source>
        <dbReference type="ARBA" id="ARBA00022741"/>
    </source>
</evidence>
<reference evidence="18 19" key="1">
    <citation type="journal article" date="2018" name="Mol. Plant">
        <title>The genome of Artemisia annua provides insight into the evolution of Asteraceae family and artemisinin biosynthesis.</title>
        <authorList>
            <person name="Shen Q."/>
            <person name="Zhang L."/>
            <person name="Liao Z."/>
            <person name="Wang S."/>
            <person name="Yan T."/>
            <person name="Shi P."/>
            <person name="Liu M."/>
            <person name="Fu X."/>
            <person name="Pan Q."/>
            <person name="Wang Y."/>
            <person name="Lv Z."/>
            <person name="Lu X."/>
            <person name="Zhang F."/>
            <person name="Jiang W."/>
            <person name="Ma Y."/>
            <person name="Chen M."/>
            <person name="Hao X."/>
            <person name="Li L."/>
            <person name="Tang Y."/>
            <person name="Lv G."/>
            <person name="Zhou Y."/>
            <person name="Sun X."/>
            <person name="Brodelius P.E."/>
            <person name="Rose J.K.C."/>
            <person name="Tang K."/>
        </authorList>
    </citation>
    <scope>NUCLEOTIDE SEQUENCE [LARGE SCALE GENOMIC DNA]</scope>
    <source>
        <strain evidence="19">cv. Huhao1</strain>
        <tissue evidence="18">Leaf</tissue>
    </source>
</reference>
<dbReference type="GO" id="GO:0005524">
    <property type="term" value="F:ATP binding"/>
    <property type="evidence" value="ECO:0007669"/>
    <property type="project" value="InterPro"/>
</dbReference>
<dbReference type="OrthoDB" id="106623at2759"/>
<dbReference type="InterPro" id="IPR000764">
    <property type="entry name" value="Uridine_kinase-like"/>
</dbReference>
<evidence type="ECO:0000259" key="16">
    <source>
        <dbReference type="Pfam" id="PF09331"/>
    </source>
</evidence>
<dbReference type="Pfam" id="PF07732">
    <property type="entry name" value="Cu-oxidase_3"/>
    <property type="match status" value="1"/>
</dbReference>
<dbReference type="InterPro" id="IPR006083">
    <property type="entry name" value="PRK/URK"/>
</dbReference>
<comment type="caution">
    <text evidence="18">The sequence shown here is derived from an EMBL/GenBank/DDBJ whole genome shotgun (WGS) entry which is preliminary data.</text>
</comment>
<comment type="pathway">
    <text evidence="1">Pyrimidine metabolism; UMP biosynthesis via salvage pathway; UMP from uridine: step 1/1.</text>
</comment>
<dbReference type="STRING" id="35608.A0A2U1P9R4"/>
<proteinExistence type="inferred from homology"/>
<dbReference type="InterPro" id="IPR008972">
    <property type="entry name" value="Cupredoxin"/>
</dbReference>
<dbReference type="Gene3D" id="3.40.50.2020">
    <property type="match status" value="2"/>
</dbReference>
<keyword evidence="10 18" id="KW-0418">Kinase</keyword>
<dbReference type="GO" id="GO:0005507">
    <property type="term" value="F:copper ion binding"/>
    <property type="evidence" value="ECO:0007669"/>
    <property type="project" value="InterPro"/>
</dbReference>
<evidence type="ECO:0000256" key="11">
    <source>
        <dbReference type="ARBA" id="ARBA00023134"/>
    </source>
</evidence>
<sequence length="1027" mass="116592">MANLDQNNQNEVVLYDAKLSIRAQIAIASDIRTKLINTPRYALFRETCFGPWLDVQLTTKYPRLVHLILQTEYIPEQPKNDEILFRVGGHELRFGREEFCLITGFRFGTINPSSEESCHIPFRDRVFSHIPGNISIKGSDVASVYKDSLDQISDLDAVRICLLMLLEIGFIGREPKFVIDKELLRLVEDLDSWNTFPWGSYIWNWTYPQLAGALQTRRGLHLSNLATKVASYTLCGFIWAFKIWIFEVFPAARKYAVRDPGVIPRALAWRSTCSIKKEMLHEFLVFKDGLEPLHELKPTLAESSTPWWMASRRFFDGIVDDFQPPLKKVRLTSPPSLHEPHSHNAVVLHPNHAERTMRCSGTTSLNDFHPPLKKVRLTSPPSLHEPHSHNAMVLHPNHPERTMRCSGTTTSRHTMEERIMEKVVKMIDHRVSRIEELVQELSDNRRPPEVHTEKPKMSDLVNEMASEPILRLEERDKVVSQLLHSLPVFPDRVYCGSDGVERNKTGTENTDVEQESTSVTGKSHKQPFVIGVAGGAASGKTAVCNMIIEQLHGLRVVLVKQESFYHNLTSKEISEVHEYNFDHPDAFNTEKVLTAMEMLKYGKAVDIPEYDFKSHKIGVPQRVNPSDVIILEGILILHDPRVRDMMDMKIFVDTDAEVRLERRIRRDTGEMGRDISLVLGQYSKFVKPAFDAFILPTKKYADIIIPHEGDNHLTIDLIGQHIRTKLGQHDLCKIYPNLYVIQSNFQVVEHGLGHLPFTEKQVTTPTGSVYTGVDFDKRLCGVSVIRSGESMENALRSCYNGIKIGKILIQKEGENGHQLQHFFRLFGGRSYQLTLKEGGSRGQHNILKPNIGELQVSSKQGEGGRVRISHVLGPNGVCSKDALCPYFNNFIKAPQGVHVVCKRFPRIKMVTSEIETGLNHESRVIPGMALGVAYFVAYLSAYTDVFSAYITPKFHKLLTLDNNQHGLRMMHNPWADGPEFVTHCPIRPGGSYTYRFVIQDQEGTIVKITEFGFGISTKTSFTHMAQL</sequence>
<dbReference type="InterPro" id="IPR027417">
    <property type="entry name" value="P-loop_NTPase"/>
</dbReference>
<comment type="similarity">
    <text evidence="4">Belongs to the multicopper oxidase family.</text>
</comment>
<evidence type="ECO:0000256" key="4">
    <source>
        <dbReference type="ARBA" id="ARBA00010609"/>
    </source>
</evidence>
<evidence type="ECO:0000313" key="19">
    <source>
        <dbReference type="Proteomes" id="UP000245207"/>
    </source>
</evidence>
<dbReference type="GO" id="GO:0044206">
    <property type="term" value="P:UMP salvage"/>
    <property type="evidence" value="ECO:0007669"/>
    <property type="project" value="UniProtKB-UniPathway"/>
</dbReference>
<dbReference type="Gene3D" id="2.60.40.420">
    <property type="entry name" value="Cupredoxins - blue copper proteins"/>
    <property type="match status" value="1"/>
</dbReference>
<evidence type="ECO:0000256" key="1">
    <source>
        <dbReference type="ARBA" id="ARBA00004690"/>
    </source>
</evidence>
<comment type="pathway">
    <text evidence="2">Pyrimidine metabolism; CTP biosynthesis via salvage pathway; CTP from cytidine: step 1/3.</text>
</comment>
<dbReference type="GO" id="GO:0004849">
    <property type="term" value="F:uridine kinase activity"/>
    <property type="evidence" value="ECO:0007669"/>
    <property type="project" value="UniProtKB-EC"/>
</dbReference>
<dbReference type="CDD" id="cd02023">
    <property type="entry name" value="UMPK"/>
    <property type="match status" value="1"/>
</dbReference>
<keyword evidence="9" id="KW-0547">Nucleotide-binding</keyword>
<dbReference type="InterPro" id="IPR029057">
    <property type="entry name" value="PRTase-like"/>
</dbReference>
<comment type="similarity">
    <text evidence="5">In the C-terminal section; belongs to the UPRTase family.</text>
</comment>
<dbReference type="Gene3D" id="3.40.50.300">
    <property type="entry name" value="P-loop containing nucleotide triphosphate hydrolases"/>
    <property type="match status" value="1"/>
</dbReference>
<protein>
    <recommendedName>
        <fullName evidence="6">uridine/cytidine kinase</fullName>
        <ecNumber evidence="6">2.7.1.48</ecNumber>
    </recommendedName>
</protein>
<dbReference type="SUPFAM" id="SSF49503">
    <property type="entry name" value="Cupredoxins"/>
    <property type="match status" value="1"/>
</dbReference>
<dbReference type="PANTHER" id="PTHR48449:SF1">
    <property type="entry name" value="DUF1985 DOMAIN-CONTAINING PROTEIN"/>
    <property type="match status" value="1"/>
</dbReference>
<dbReference type="Proteomes" id="UP000245207">
    <property type="component" value="Unassembled WGS sequence"/>
</dbReference>
<dbReference type="SUPFAM" id="SSF53271">
    <property type="entry name" value="PRTase-like"/>
    <property type="match status" value="1"/>
</dbReference>
<name>A0A2U1P9R4_ARTAN</name>
<comment type="similarity">
    <text evidence="3">In the N-terminal section; belongs to the uridine kinase family.</text>
</comment>
<dbReference type="Pfam" id="PF09331">
    <property type="entry name" value="DUF1985"/>
    <property type="match status" value="1"/>
</dbReference>
<dbReference type="InterPro" id="IPR000836">
    <property type="entry name" value="PRTase_dom"/>
</dbReference>
<evidence type="ECO:0000256" key="13">
    <source>
        <dbReference type="SAM" id="MobiDB-lite"/>
    </source>
</evidence>
<evidence type="ECO:0000256" key="5">
    <source>
        <dbReference type="ARBA" id="ARBA00010723"/>
    </source>
</evidence>
<organism evidence="18 19">
    <name type="scientific">Artemisia annua</name>
    <name type="common">Sweet wormwood</name>
    <dbReference type="NCBI Taxonomy" id="35608"/>
    <lineage>
        <taxon>Eukaryota</taxon>
        <taxon>Viridiplantae</taxon>
        <taxon>Streptophyta</taxon>
        <taxon>Embryophyta</taxon>
        <taxon>Tracheophyta</taxon>
        <taxon>Spermatophyta</taxon>
        <taxon>Magnoliopsida</taxon>
        <taxon>eudicotyledons</taxon>
        <taxon>Gunneridae</taxon>
        <taxon>Pentapetalae</taxon>
        <taxon>asterids</taxon>
        <taxon>campanulids</taxon>
        <taxon>Asterales</taxon>
        <taxon>Asteraceae</taxon>
        <taxon>Asteroideae</taxon>
        <taxon>Anthemideae</taxon>
        <taxon>Artemisiinae</taxon>
        <taxon>Artemisia</taxon>
    </lineage>
</organism>
<gene>
    <name evidence="18" type="ORF">CTI12_AA175580</name>
</gene>
<accession>A0A2U1P9R4</accession>
<feature type="domain" description="Phosphoribosyltransferase" evidence="17">
    <location>
        <begin position="746"/>
        <end position="824"/>
    </location>
</feature>
<evidence type="ECO:0000256" key="12">
    <source>
        <dbReference type="ARBA" id="ARBA00023268"/>
    </source>
</evidence>
<feature type="region of interest" description="Disordered" evidence="13">
    <location>
        <begin position="500"/>
        <end position="520"/>
    </location>
</feature>
<feature type="domain" description="Plastocyanin-like" evidence="15">
    <location>
        <begin position="965"/>
        <end position="1005"/>
    </location>
</feature>
<dbReference type="InterPro" id="IPR011707">
    <property type="entry name" value="Cu-oxidase-like_N"/>
</dbReference>
<evidence type="ECO:0000313" key="18">
    <source>
        <dbReference type="EMBL" id="PWA82470.1"/>
    </source>
</evidence>
<keyword evidence="19" id="KW-1185">Reference proteome</keyword>
<dbReference type="SUPFAM" id="SSF52540">
    <property type="entry name" value="P-loop containing nucleoside triphosphate hydrolases"/>
    <property type="match status" value="1"/>
</dbReference>
<evidence type="ECO:0000256" key="6">
    <source>
        <dbReference type="ARBA" id="ARBA00012137"/>
    </source>
</evidence>
<keyword evidence="7" id="KW-0021">Allosteric enzyme</keyword>
<evidence type="ECO:0000256" key="8">
    <source>
        <dbReference type="ARBA" id="ARBA00022679"/>
    </source>
</evidence>